<reference evidence="5 6" key="1">
    <citation type="journal article" date="2016" name="Nat. Commun.">
        <title>Thousands of microbial genomes shed light on interconnected biogeochemical processes in an aquifer system.</title>
        <authorList>
            <person name="Anantharaman K."/>
            <person name="Brown C.T."/>
            <person name="Hug L.A."/>
            <person name="Sharon I."/>
            <person name="Castelle C.J."/>
            <person name="Probst A.J."/>
            <person name="Thomas B.C."/>
            <person name="Singh A."/>
            <person name="Wilkins M.J."/>
            <person name="Karaoz U."/>
            <person name="Brodie E.L."/>
            <person name="Williams K.H."/>
            <person name="Hubbard S.S."/>
            <person name="Banfield J.F."/>
        </authorList>
    </citation>
    <scope>NUCLEOTIDE SEQUENCE [LARGE SCALE GENOMIC DNA]</scope>
</reference>
<dbReference type="InterPro" id="IPR027417">
    <property type="entry name" value="P-loop_NTPase"/>
</dbReference>
<dbReference type="Proteomes" id="UP000178107">
    <property type="component" value="Unassembled WGS sequence"/>
</dbReference>
<dbReference type="GO" id="GO:0005886">
    <property type="term" value="C:plasma membrane"/>
    <property type="evidence" value="ECO:0007669"/>
    <property type="project" value="TreeGrafter"/>
</dbReference>
<dbReference type="Pfam" id="PF00437">
    <property type="entry name" value="T2SSE"/>
    <property type="match status" value="1"/>
</dbReference>
<comment type="similarity">
    <text evidence="1">Belongs to the GSP E family.</text>
</comment>
<dbReference type="GO" id="GO:0016887">
    <property type="term" value="F:ATP hydrolysis activity"/>
    <property type="evidence" value="ECO:0007669"/>
    <property type="project" value="TreeGrafter"/>
</dbReference>
<protein>
    <recommendedName>
        <fullName evidence="4">Bacterial type II secretion system protein E domain-containing protein</fullName>
    </recommendedName>
</protein>
<dbReference type="EMBL" id="MHVH01000006">
    <property type="protein sequence ID" value="OHA90162.1"/>
    <property type="molecule type" value="Genomic_DNA"/>
</dbReference>
<dbReference type="PROSITE" id="PS00662">
    <property type="entry name" value="T2SP_E"/>
    <property type="match status" value="1"/>
</dbReference>
<dbReference type="AlphaFoldDB" id="A0A1G2SZ79"/>
<evidence type="ECO:0000313" key="6">
    <source>
        <dbReference type="Proteomes" id="UP000178107"/>
    </source>
</evidence>
<proteinExistence type="inferred from homology"/>
<dbReference type="PANTHER" id="PTHR30258:SF3">
    <property type="entry name" value="SLL1921 PROTEIN"/>
    <property type="match status" value="1"/>
</dbReference>
<dbReference type="CDD" id="cd01129">
    <property type="entry name" value="PulE-GspE-like"/>
    <property type="match status" value="1"/>
</dbReference>
<dbReference type="Gene3D" id="3.30.450.90">
    <property type="match status" value="1"/>
</dbReference>
<organism evidence="5 6">
    <name type="scientific">Candidatus Zambryskibacteria bacterium RIFCSPHIGHO2_01_FULL_46_25</name>
    <dbReference type="NCBI Taxonomy" id="1802738"/>
    <lineage>
        <taxon>Bacteria</taxon>
        <taxon>Candidatus Zambryskiibacteriota</taxon>
    </lineage>
</organism>
<keyword evidence="2" id="KW-0547">Nucleotide-binding</keyword>
<accession>A0A1G2SZ79</accession>
<feature type="domain" description="Bacterial type II secretion system protein E" evidence="4">
    <location>
        <begin position="258"/>
        <end position="272"/>
    </location>
</feature>
<dbReference type="SUPFAM" id="SSF52540">
    <property type="entry name" value="P-loop containing nucleoside triphosphate hydrolases"/>
    <property type="match status" value="1"/>
</dbReference>
<dbReference type="Gene3D" id="3.40.50.300">
    <property type="entry name" value="P-loop containing nucleotide triphosphate hydrolases"/>
    <property type="match status" value="1"/>
</dbReference>
<evidence type="ECO:0000256" key="1">
    <source>
        <dbReference type="ARBA" id="ARBA00006611"/>
    </source>
</evidence>
<dbReference type="InterPro" id="IPR001482">
    <property type="entry name" value="T2SS/T4SS_dom"/>
</dbReference>
<gene>
    <name evidence="5" type="ORF">A2838_00135</name>
</gene>
<name>A0A1G2SZ79_9BACT</name>
<comment type="caution">
    <text evidence="5">The sequence shown here is derived from an EMBL/GenBank/DDBJ whole genome shotgun (WGS) entry which is preliminary data.</text>
</comment>
<sequence length="451" mass="50275">MEKVWERYKDLSYSFETKSGALDISNEEIVEITRKVHSLEDIKSMIESVLSLKRAYRISKILEIILAGAISLKASDIHLEPEDESLRLRYRLDGVLTDILHFDKETYELLLSRIKLVSELKLNLKEKAQDGRFSIKLGETEIEVRTSLLPGPYGESVVLRVLNPEAIAVELDKLGIHPMLLEILNREVRKPNGMILTTGPTGSGKTTTLYAFLKKIYNPEIKVITIENPIEYHLGGIVQTQTEPEKGYTFAEGLRSALRQDPDVIMVGEIRDDETAAVAVNAALTGHLVLSTLHTNNAAGSFPRLLDLGVNPKVISSALNVSIAQRLVRTLCQSCKKEIALDGTDKEKVERILSEVANHTYLDGIQKEKIWVPVGCTECNNLGYKGRIGVYEAILIDGKIEQAVIKNPSERDIREAAKDQKLLTLAQDGIIKVLNGVTSMEELKRVVDIDI</sequence>
<evidence type="ECO:0000256" key="3">
    <source>
        <dbReference type="ARBA" id="ARBA00022840"/>
    </source>
</evidence>
<evidence type="ECO:0000256" key="2">
    <source>
        <dbReference type="ARBA" id="ARBA00022741"/>
    </source>
</evidence>
<dbReference type="PANTHER" id="PTHR30258">
    <property type="entry name" value="TYPE II SECRETION SYSTEM PROTEIN GSPE-RELATED"/>
    <property type="match status" value="1"/>
</dbReference>
<keyword evidence="3" id="KW-0067">ATP-binding</keyword>
<evidence type="ECO:0000313" key="5">
    <source>
        <dbReference type="EMBL" id="OHA90162.1"/>
    </source>
</evidence>
<dbReference type="GO" id="GO:0005524">
    <property type="term" value="F:ATP binding"/>
    <property type="evidence" value="ECO:0007669"/>
    <property type="project" value="UniProtKB-KW"/>
</dbReference>
<evidence type="ECO:0000259" key="4">
    <source>
        <dbReference type="PROSITE" id="PS00662"/>
    </source>
</evidence>